<accession>A0ABV7SV25</accession>
<dbReference type="EMBL" id="JBHRXP010000007">
    <property type="protein sequence ID" value="MFC3580726.1"/>
    <property type="molecule type" value="Genomic_DNA"/>
</dbReference>
<dbReference type="Gene3D" id="3.30.10.10">
    <property type="entry name" value="Trypsin Inhibitor V, subunit A"/>
    <property type="match status" value="1"/>
</dbReference>
<comment type="caution">
    <text evidence="1">The sequence shown here is derived from an EMBL/GenBank/DDBJ whole genome shotgun (WGS) entry which is preliminary data.</text>
</comment>
<organism evidence="1 2">
    <name type="scientific">Sphingomonas hylomeconis</name>
    <dbReference type="NCBI Taxonomy" id="1395958"/>
    <lineage>
        <taxon>Bacteria</taxon>
        <taxon>Pseudomonadati</taxon>
        <taxon>Pseudomonadota</taxon>
        <taxon>Alphaproteobacteria</taxon>
        <taxon>Sphingomonadales</taxon>
        <taxon>Sphingomonadaceae</taxon>
        <taxon>Sphingomonas</taxon>
    </lineage>
</organism>
<proteinExistence type="predicted"/>
<dbReference type="Pfam" id="PF11720">
    <property type="entry name" value="Inhibitor_I78"/>
    <property type="match status" value="1"/>
</dbReference>
<dbReference type="PROSITE" id="PS51257">
    <property type="entry name" value="PROKAR_LIPOPROTEIN"/>
    <property type="match status" value="1"/>
</dbReference>
<dbReference type="Proteomes" id="UP001595713">
    <property type="component" value="Unassembled WGS sequence"/>
</dbReference>
<gene>
    <name evidence="1" type="ORF">ACFONA_11175</name>
</gene>
<dbReference type="InterPro" id="IPR021719">
    <property type="entry name" value="Prot_inh_I78"/>
</dbReference>
<dbReference type="RefSeq" id="WP_261294101.1">
    <property type="nucleotide sequence ID" value="NZ_JANQBK010000005.1"/>
</dbReference>
<evidence type="ECO:0000313" key="1">
    <source>
        <dbReference type="EMBL" id="MFC3580726.1"/>
    </source>
</evidence>
<reference evidence="2" key="1">
    <citation type="journal article" date="2019" name="Int. J. Syst. Evol. Microbiol.">
        <title>The Global Catalogue of Microorganisms (GCM) 10K type strain sequencing project: providing services to taxonomists for standard genome sequencing and annotation.</title>
        <authorList>
            <consortium name="The Broad Institute Genomics Platform"/>
            <consortium name="The Broad Institute Genome Sequencing Center for Infectious Disease"/>
            <person name="Wu L."/>
            <person name="Ma J."/>
        </authorList>
    </citation>
    <scope>NUCLEOTIDE SEQUENCE [LARGE SCALE GENOMIC DNA]</scope>
    <source>
        <strain evidence="2">KCTC 42739</strain>
    </source>
</reference>
<sequence>MKIVFAAPALVLALAACTQERPAPLPGPVGVCQAAPAQRFVGQQATPALVAKVQRVSGARSARRITPNMRVTMEFNESRVNVWVGLKGEAERISCG</sequence>
<protein>
    <submittedName>
        <fullName evidence="1">I78 family peptidase inhibitor</fullName>
    </submittedName>
</protein>
<name>A0ABV7SV25_9SPHN</name>
<evidence type="ECO:0000313" key="2">
    <source>
        <dbReference type="Proteomes" id="UP001595713"/>
    </source>
</evidence>
<keyword evidence="2" id="KW-1185">Reference proteome</keyword>